<gene>
    <name evidence="1" type="ORF">APZ42_031033</name>
</gene>
<accession>A0A164N9X5</accession>
<protein>
    <submittedName>
        <fullName evidence="1">Uncharacterized protein</fullName>
    </submittedName>
</protein>
<organism evidence="1 2">
    <name type="scientific">Daphnia magna</name>
    <dbReference type="NCBI Taxonomy" id="35525"/>
    <lineage>
        <taxon>Eukaryota</taxon>
        <taxon>Metazoa</taxon>
        <taxon>Ecdysozoa</taxon>
        <taxon>Arthropoda</taxon>
        <taxon>Crustacea</taxon>
        <taxon>Branchiopoda</taxon>
        <taxon>Diplostraca</taxon>
        <taxon>Cladocera</taxon>
        <taxon>Anomopoda</taxon>
        <taxon>Daphniidae</taxon>
        <taxon>Daphnia</taxon>
    </lineage>
</organism>
<name>A0A164N9X5_9CRUS</name>
<keyword evidence="2" id="KW-1185">Reference proteome</keyword>
<dbReference type="AlphaFoldDB" id="A0A164N9X5"/>
<evidence type="ECO:0000313" key="2">
    <source>
        <dbReference type="Proteomes" id="UP000076858"/>
    </source>
</evidence>
<sequence length="79" mass="9432">MNVFVFSLLTEKRVRNEDRRNESRQASAERRRHLWKRVGTAQEHLPRDVATHVPARHVNEKKKNIKSKKKVNVYTVVAW</sequence>
<dbReference type="Proteomes" id="UP000076858">
    <property type="component" value="Unassembled WGS sequence"/>
</dbReference>
<evidence type="ECO:0000313" key="1">
    <source>
        <dbReference type="EMBL" id="KZS05768.1"/>
    </source>
</evidence>
<dbReference type="EMBL" id="LRGB01002864">
    <property type="protein sequence ID" value="KZS05768.1"/>
    <property type="molecule type" value="Genomic_DNA"/>
</dbReference>
<comment type="caution">
    <text evidence="1">The sequence shown here is derived from an EMBL/GenBank/DDBJ whole genome shotgun (WGS) entry which is preliminary data.</text>
</comment>
<proteinExistence type="predicted"/>
<reference evidence="1 2" key="1">
    <citation type="submission" date="2016-03" db="EMBL/GenBank/DDBJ databases">
        <title>EvidentialGene: Evidence-directed Construction of Genes on Genomes.</title>
        <authorList>
            <person name="Gilbert D.G."/>
            <person name="Choi J.-H."/>
            <person name="Mockaitis K."/>
            <person name="Colbourne J."/>
            <person name="Pfrender M."/>
        </authorList>
    </citation>
    <scope>NUCLEOTIDE SEQUENCE [LARGE SCALE GENOMIC DNA]</scope>
    <source>
        <strain evidence="1 2">Xinb3</strain>
        <tissue evidence="1">Complete organism</tissue>
    </source>
</reference>